<keyword evidence="6 9" id="KW-0808">Transferase</keyword>
<comment type="function">
    <text evidence="9">Involved in lipopolysaccharide (LPS) biosynthesis. Catalyzes the transfer of 3-deoxy-D-manno-octulosonate (Kdo) residue(s) from CMP-Kdo to lipid IV(A), the tetraacyldisaccharide-1,4'-bisphosphate precursor of lipid A.</text>
</comment>
<dbReference type="Proteomes" id="UP000672526">
    <property type="component" value="Unassembled WGS sequence"/>
</dbReference>
<protein>
    <recommendedName>
        <fullName evidence="4 9">3-deoxy-D-manno-octulosonic acid transferase</fullName>
        <shortName evidence="9">Kdo transferase</shortName>
        <ecNumber evidence="3 9">2.4.99.12</ecNumber>
    </recommendedName>
    <alternativeName>
        <fullName evidence="7 9">Lipid IV(A) 3-deoxy-D-manno-octulosonic acid transferase</fullName>
    </alternativeName>
</protein>
<evidence type="ECO:0000256" key="3">
    <source>
        <dbReference type="ARBA" id="ARBA00012621"/>
    </source>
</evidence>
<comment type="caution">
    <text evidence="12">The sequence shown here is derived from an EMBL/GenBank/DDBJ whole genome shotgun (WGS) entry which is preliminary data.</text>
</comment>
<evidence type="ECO:0000256" key="7">
    <source>
        <dbReference type="ARBA" id="ARBA00031445"/>
    </source>
</evidence>
<dbReference type="InterPro" id="IPR039901">
    <property type="entry name" value="Kdotransferase"/>
</dbReference>
<evidence type="ECO:0000259" key="11">
    <source>
        <dbReference type="Pfam" id="PF04413"/>
    </source>
</evidence>
<proteinExistence type="inferred from homology"/>
<evidence type="ECO:0000256" key="2">
    <source>
        <dbReference type="ARBA" id="ARBA00004713"/>
    </source>
</evidence>
<dbReference type="PANTHER" id="PTHR42755">
    <property type="entry name" value="3-DEOXY-MANNO-OCTULOSONATE CYTIDYLYLTRANSFERASE"/>
    <property type="match status" value="1"/>
</dbReference>
<evidence type="ECO:0000313" key="12">
    <source>
        <dbReference type="EMBL" id="CAE6696958.1"/>
    </source>
</evidence>
<dbReference type="InterPro" id="IPR001296">
    <property type="entry name" value="Glyco_trans_1"/>
</dbReference>
<comment type="subcellular location">
    <subcellularLocation>
        <location evidence="1">Cell envelope</location>
    </subcellularLocation>
    <subcellularLocation>
        <location evidence="9">Cell membrane</location>
    </subcellularLocation>
</comment>
<name>A0ABM8QHU3_9BURK</name>
<keyword evidence="13" id="KW-1185">Reference proteome</keyword>
<evidence type="ECO:0000256" key="9">
    <source>
        <dbReference type="RuleBase" id="RU365103"/>
    </source>
</evidence>
<dbReference type="Pfam" id="PF04413">
    <property type="entry name" value="Glycos_transf_N"/>
    <property type="match status" value="1"/>
</dbReference>
<evidence type="ECO:0000259" key="10">
    <source>
        <dbReference type="Pfam" id="PF00534"/>
    </source>
</evidence>
<evidence type="ECO:0000256" key="5">
    <source>
        <dbReference type="ARBA" id="ARBA00022519"/>
    </source>
</evidence>
<evidence type="ECO:0000313" key="13">
    <source>
        <dbReference type="Proteomes" id="UP000672526"/>
    </source>
</evidence>
<keyword evidence="5" id="KW-0472">Membrane</keyword>
<evidence type="ECO:0000256" key="8">
    <source>
        <dbReference type="ARBA" id="ARBA00049183"/>
    </source>
</evidence>
<dbReference type="InterPro" id="IPR038107">
    <property type="entry name" value="Glycos_transf_N_sf"/>
</dbReference>
<keyword evidence="9" id="KW-0448">Lipopolysaccharide biosynthesis</keyword>
<dbReference type="RefSeq" id="WP_211609394.1">
    <property type="nucleotide sequence ID" value="NZ_CAJNBK010000001.1"/>
</dbReference>
<dbReference type="EMBL" id="CAJNBK010000001">
    <property type="protein sequence ID" value="CAE6696958.1"/>
    <property type="molecule type" value="Genomic_DNA"/>
</dbReference>
<dbReference type="InterPro" id="IPR007507">
    <property type="entry name" value="Glycos_transf_N"/>
</dbReference>
<keyword evidence="9" id="KW-1003">Cell membrane</keyword>
<sequence length="437" mass="46938">MLRAIYNALWWIVAPLAVLRLLIRSRKERGYREHIAERFGYSRSRLPEDNAPLIWVHAVSVGETRAAQPLIDALMKARPDARILLTHMTPSGRATGEQIFGDRVLRSYLPYDMPHAVRRFLRAWRPSLGLVMETEVWPTLIDECRRADVPLVLTNARMSARSYKRAAKLGHATKDVFGGFARVLAQSPADAERLTALGARNVAVLGNLKFDMNTPPELAARGHAWRAAIGTRPVWVAASTREGEEELVLQAFAALGVDDALLILVPRHPQRFNEVAALVEKGGLRLERRSTWAPGAAVASAAATTSGGVPALPADVNVLLGDSMGELGAYYAASDLAFIGGSLLPLGGQNLIEACAVGVPVLIGPHVFNFTQATADAVAAGAAVQVQDPADLARALRELFGDKAARLAMGGAASAFAARHRGATARTVDVLMALLPE</sequence>
<dbReference type="NCBIfam" id="NF004386">
    <property type="entry name" value="PRK05749.1-2"/>
    <property type="match status" value="1"/>
</dbReference>
<evidence type="ECO:0000256" key="1">
    <source>
        <dbReference type="ARBA" id="ARBA00004196"/>
    </source>
</evidence>
<feature type="domain" description="3-deoxy-D-manno-octulosonic-acid transferase N-terminal" evidence="11">
    <location>
        <begin position="34"/>
        <end position="212"/>
    </location>
</feature>
<evidence type="ECO:0000256" key="4">
    <source>
        <dbReference type="ARBA" id="ARBA00019077"/>
    </source>
</evidence>
<organism evidence="12 13">
    <name type="scientific">Paraburkholderia haematera</name>
    <dbReference type="NCBI Taxonomy" id="2793077"/>
    <lineage>
        <taxon>Bacteria</taxon>
        <taxon>Pseudomonadati</taxon>
        <taxon>Pseudomonadota</taxon>
        <taxon>Betaproteobacteria</taxon>
        <taxon>Burkholderiales</taxon>
        <taxon>Burkholderiaceae</taxon>
        <taxon>Paraburkholderia</taxon>
    </lineage>
</organism>
<keyword evidence="5" id="KW-0997">Cell inner membrane</keyword>
<accession>A0ABM8QHU3</accession>
<reference evidence="12 13" key="1">
    <citation type="submission" date="2021-02" db="EMBL/GenBank/DDBJ databases">
        <authorList>
            <person name="Vanwijnsberghe S."/>
        </authorList>
    </citation>
    <scope>NUCLEOTIDE SEQUENCE [LARGE SCALE GENOMIC DNA]</scope>
    <source>
        <strain evidence="12 13">LMG 31837</strain>
    </source>
</reference>
<dbReference type="PANTHER" id="PTHR42755:SF1">
    <property type="entry name" value="3-DEOXY-D-MANNO-OCTULOSONIC ACID TRANSFERASE, MITOCHONDRIAL-RELATED"/>
    <property type="match status" value="1"/>
</dbReference>
<comment type="pathway">
    <text evidence="2 9">Bacterial outer membrane biogenesis; LPS core biosynthesis.</text>
</comment>
<dbReference type="GO" id="GO:0043842">
    <property type="term" value="F:Kdo transferase activity"/>
    <property type="evidence" value="ECO:0007669"/>
    <property type="project" value="UniProtKB-EC"/>
</dbReference>
<comment type="catalytic activity">
    <reaction evidence="8 9">
        <text>lipid IVA (E. coli) + CMP-3-deoxy-beta-D-manno-octulosonate = alpha-Kdo-(2-&gt;6)-lipid IVA (E. coli) + CMP + H(+)</text>
        <dbReference type="Rhea" id="RHEA:28066"/>
        <dbReference type="ChEBI" id="CHEBI:15378"/>
        <dbReference type="ChEBI" id="CHEBI:58603"/>
        <dbReference type="ChEBI" id="CHEBI:60364"/>
        <dbReference type="ChEBI" id="CHEBI:60377"/>
        <dbReference type="ChEBI" id="CHEBI:85987"/>
        <dbReference type="EC" id="2.4.99.12"/>
    </reaction>
</comment>
<keyword evidence="12" id="KW-0328">Glycosyltransferase</keyword>
<dbReference type="Gene3D" id="3.40.50.11720">
    <property type="entry name" value="3-Deoxy-D-manno-octulosonic-acid transferase, N-terminal domain"/>
    <property type="match status" value="1"/>
</dbReference>
<evidence type="ECO:0000256" key="6">
    <source>
        <dbReference type="ARBA" id="ARBA00022679"/>
    </source>
</evidence>
<dbReference type="EC" id="2.4.99.12" evidence="3 9"/>
<feature type="domain" description="Glycosyl transferase family 1" evidence="10">
    <location>
        <begin position="312"/>
        <end position="413"/>
    </location>
</feature>
<comment type="similarity">
    <text evidence="9">Belongs to the glycosyltransferase group 1 family.</text>
</comment>
<dbReference type="Pfam" id="PF00534">
    <property type="entry name" value="Glycos_transf_1"/>
    <property type="match status" value="1"/>
</dbReference>
<dbReference type="SUPFAM" id="SSF53756">
    <property type="entry name" value="UDP-Glycosyltransferase/glycogen phosphorylase"/>
    <property type="match status" value="1"/>
</dbReference>
<dbReference type="Gene3D" id="3.40.50.2000">
    <property type="entry name" value="Glycogen Phosphorylase B"/>
    <property type="match status" value="1"/>
</dbReference>
<gene>
    <name evidence="12" type="primary">waaA</name>
    <name evidence="12" type="ORF">R69888_00515</name>
</gene>